<dbReference type="Proteomes" id="UP001219037">
    <property type="component" value="Chromosome"/>
</dbReference>
<keyword evidence="5" id="KW-0680">Restriction system</keyword>
<sequence>MTFKKVDVHARSSSTSAASQDKNATFPLDTVDPMGEVTSINVARPRVLEFFAGIGLARMGLESAGFRVAWANDFEADKKAMYEAQFAEDPEHTFSLGDIARTKVSELPKDASLAWASSPCTDLSLAGARAGFAGAQSGTFWHFIQLLTDLGKNRPDVVVLENVTGLASSHGGDDLTAAIRAFNQLGYSIDVLALDARRFLPQSRPRLFLVGAQNPPTDNPDPNSELRPDWLQWVYGDKSLRTHRAALPTPPKPKTEGLGELIEDMPLSDERWWDESRTTAFIGSLSPTQRDRVMRLRRTSGVKYRTAYRRTRKGTAVWEVRPDDVSGCLRTARGGSSKQAVVRLGNKRLQVRWMTPLEYARLMGAGDYNLDSARTNQALFGFGDAVAVPAVAWLAENYLMPLVKGDLVTLGAPVDEALNG</sequence>
<dbReference type="InterPro" id="IPR029063">
    <property type="entry name" value="SAM-dependent_MTases_sf"/>
</dbReference>
<evidence type="ECO:0000313" key="10">
    <source>
        <dbReference type="Proteomes" id="UP001219037"/>
    </source>
</evidence>
<dbReference type="SUPFAM" id="SSF53335">
    <property type="entry name" value="S-adenosyl-L-methionine-dependent methyltransferases"/>
    <property type="match status" value="1"/>
</dbReference>
<keyword evidence="4 6" id="KW-0949">S-adenosyl-L-methionine</keyword>
<dbReference type="PANTHER" id="PTHR46098:SF1">
    <property type="entry name" value="TRNA (CYTOSINE(38)-C(5))-METHYLTRANSFERASE"/>
    <property type="match status" value="1"/>
</dbReference>
<gene>
    <name evidence="9" type="ORF">P8192_05915</name>
</gene>
<evidence type="ECO:0000256" key="2">
    <source>
        <dbReference type="ARBA" id="ARBA00022603"/>
    </source>
</evidence>
<dbReference type="PRINTS" id="PR00105">
    <property type="entry name" value="C5METTRFRASE"/>
</dbReference>
<evidence type="ECO:0000256" key="5">
    <source>
        <dbReference type="ARBA" id="ARBA00022747"/>
    </source>
</evidence>
<evidence type="ECO:0000256" key="6">
    <source>
        <dbReference type="PROSITE-ProRule" id="PRU01016"/>
    </source>
</evidence>
<dbReference type="InterPro" id="IPR050750">
    <property type="entry name" value="C5-MTase"/>
</dbReference>
<dbReference type="EC" id="2.1.1.37" evidence="1"/>
<dbReference type="PANTHER" id="PTHR46098">
    <property type="entry name" value="TRNA (CYTOSINE(38)-C(5))-METHYLTRANSFERASE"/>
    <property type="match status" value="1"/>
</dbReference>
<evidence type="ECO:0000256" key="4">
    <source>
        <dbReference type="ARBA" id="ARBA00022691"/>
    </source>
</evidence>
<dbReference type="Pfam" id="PF00145">
    <property type="entry name" value="DNA_methylase"/>
    <property type="match status" value="1"/>
</dbReference>
<dbReference type="InterPro" id="IPR001525">
    <property type="entry name" value="C5_MeTfrase"/>
</dbReference>
<dbReference type="NCBIfam" id="TIGR00675">
    <property type="entry name" value="dcm"/>
    <property type="match status" value="1"/>
</dbReference>
<feature type="compositionally biased region" description="Basic and acidic residues" evidence="8">
    <location>
        <begin position="1"/>
        <end position="10"/>
    </location>
</feature>
<evidence type="ECO:0000256" key="3">
    <source>
        <dbReference type="ARBA" id="ARBA00022679"/>
    </source>
</evidence>
<evidence type="ECO:0000313" key="9">
    <source>
        <dbReference type="EMBL" id="WFP17638.1"/>
    </source>
</evidence>
<dbReference type="EMBL" id="CP121252">
    <property type="protein sequence ID" value="WFP17638.1"/>
    <property type="molecule type" value="Genomic_DNA"/>
</dbReference>
<feature type="compositionally biased region" description="Polar residues" evidence="8">
    <location>
        <begin position="11"/>
        <end position="23"/>
    </location>
</feature>
<name>A0ABY8HAE9_9MICC</name>
<evidence type="ECO:0000256" key="1">
    <source>
        <dbReference type="ARBA" id="ARBA00011975"/>
    </source>
</evidence>
<dbReference type="RefSeq" id="WP_278159302.1">
    <property type="nucleotide sequence ID" value="NZ_CP121252.1"/>
</dbReference>
<keyword evidence="10" id="KW-1185">Reference proteome</keyword>
<keyword evidence="3 6" id="KW-0808">Transferase</keyword>
<dbReference type="PROSITE" id="PS51679">
    <property type="entry name" value="SAM_MT_C5"/>
    <property type="match status" value="1"/>
</dbReference>
<keyword evidence="2 6" id="KW-0489">Methyltransferase</keyword>
<comment type="similarity">
    <text evidence="6 7">Belongs to the class I-like SAM-binding methyltransferase superfamily. C5-methyltransferase family.</text>
</comment>
<protein>
    <recommendedName>
        <fullName evidence="1">DNA (cytosine-5-)-methyltransferase</fullName>
        <ecNumber evidence="1">2.1.1.37</ecNumber>
    </recommendedName>
</protein>
<dbReference type="Gene3D" id="3.40.50.150">
    <property type="entry name" value="Vaccinia Virus protein VP39"/>
    <property type="match status" value="1"/>
</dbReference>
<feature type="active site" evidence="6">
    <location>
        <position position="120"/>
    </location>
</feature>
<feature type="region of interest" description="Disordered" evidence="8">
    <location>
        <begin position="1"/>
        <end position="28"/>
    </location>
</feature>
<dbReference type="GO" id="GO:0003886">
    <property type="term" value="F:DNA (cytosine-5-)-methyltransferase activity"/>
    <property type="evidence" value="ECO:0007669"/>
    <property type="project" value="UniProtKB-EC"/>
</dbReference>
<proteinExistence type="inferred from homology"/>
<accession>A0ABY8HAE9</accession>
<dbReference type="GO" id="GO:0032259">
    <property type="term" value="P:methylation"/>
    <property type="evidence" value="ECO:0007669"/>
    <property type="project" value="UniProtKB-KW"/>
</dbReference>
<evidence type="ECO:0000256" key="7">
    <source>
        <dbReference type="RuleBase" id="RU000416"/>
    </source>
</evidence>
<organism evidence="9 10">
    <name type="scientific">Citricoccus muralis</name>
    <dbReference type="NCBI Taxonomy" id="169134"/>
    <lineage>
        <taxon>Bacteria</taxon>
        <taxon>Bacillati</taxon>
        <taxon>Actinomycetota</taxon>
        <taxon>Actinomycetes</taxon>
        <taxon>Micrococcales</taxon>
        <taxon>Micrococcaceae</taxon>
        <taxon>Citricoccus</taxon>
    </lineage>
</organism>
<reference evidence="9 10" key="1">
    <citation type="submission" date="2023-04" db="EMBL/GenBank/DDBJ databases">
        <title>Funneling lignin-derived compounds into biodiesel using alkali-halophilic Citricoccus sp. P2.</title>
        <authorList>
            <person name="Luo C.-B."/>
        </authorList>
    </citation>
    <scope>NUCLEOTIDE SEQUENCE [LARGE SCALE GENOMIC DNA]</scope>
    <source>
        <strain evidence="9 10">P2</strain>
    </source>
</reference>
<evidence type="ECO:0000256" key="8">
    <source>
        <dbReference type="SAM" id="MobiDB-lite"/>
    </source>
</evidence>